<dbReference type="PANTHER" id="PTHR10953:SF102">
    <property type="entry name" value="ADENYLYLTRANSFERASE AND SULFURTRANSFERASE MOCS3"/>
    <property type="match status" value="1"/>
</dbReference>
<protein>
    <submittedName>
        <fullName evidence="3">SAMP-activating enzyme E1</fullName>
        <ecNumber evidence="3">2.7.7.-</ecNumber>
    </submittedName>
</protein>
<proteinExistence type="predicted"/>
<feature type="domain" description="THIF-type NAD/FAD binding fold" evidence="2">
    <location>
        <begin position="14"/>
        <end position="244"/>
    </location>
</feature>
<dbReference type="PANTHER" id="PTHR10953">
    <property type="entry name" value="UBIQUITIN-ACTIVATING ENZYME E1"/>
    <property type="match status" value="1"/>
</dbReference>
<dbReference type="InterPro" id="IPR035985">
    <property type="entry name" value="Ubiquitin-activating_enz"/>
</dbReference>
<sequence length="248" mass="27178">MRTCMLSEEEKERYQRQILIIGDKKQESLKNKKILQVGAGGLGGPLILALVAAGVGEIILFENDVVSLSNLGRQILYKTQDLGLSKGVLAQKRLQELNPHVKITVIEEWLSAKSAPKYLDPGDVDYLVDASDNFETKFLVNDLGLKYNIPFTIAGIQGFEGQLISVDPHRTACYRCLFGDVPKKKDTSPIPVMSSTCGVVGSLQANEILKGLLNHGTRILNALLMIGLETGDFTKIPINPNPNCICQK</sequence>
<gene>
    <name evidence="3" type="ORF">NEF87_002973</name>
</gene>
<dbReference type="Pfam" id="PF00899">
    <property type="entry name" value="ThiF"/>
    <property type="match status" value="1"/>
</dbReference>
<dbReference type="EC" id="2.7.7.-" evidence="3"/>
<keyword evidence="3" id="KW-0808">Transferase</keyword>
<dbReference type="Gene3D" id="3.40.50.720">
    <property type="entry name" value="NAD(P)-binding Rossmann-like Domain"/>
    <property type="match status" value="1"/>
</dbReference>
<dbReference type="Proteomes" id="UP001208689">
    <property type="component" value="Chromosome"/>
</dbReference>
<feature type="transmembrane region" description="Helical" evidence="1">
    <location>
        <begin position="34"/>
        <end position="61"/>
    </location>
</feature>
<dbReference type="CDD" id="cd00757">
    <property type="entry name" value="ThiF_MoeB_HesA_family"/>
    <property type="match status" value="1"/>
</dbReference>
<evidence type="ECO:0000313" key="4">
    <source>
        <dbReference type="Proteomes" id="UP001208689"/>
    </source>
</evidence>
<keyword evidence="1" id="KW-0812">Transmembrane</keyword>
<reference evidence="3" key="1">
    <citation type="submission" date="2022-09" db="EMBL/GenBank/DDBJ databases">
        <title>Actin cytoskeleton and complex cell architecture in an #Asgard archaeon.</title>
        <authorList>
            <person name="Ponce Toledo R.I."/>
            <person name="Schleper C."/>
            <person name="Rodrigues Oliveira T."/>
            <person name="Wollweber F."/>
            <person name="Xu J."/>
            <person name="Rittmann S."/>
            <person name="Klingl A."/>
            <person name="Pilhofer M."/>
        </authorList>
    </citation>
    <scope>NUCLEOTIDE SEQUENCE</scope>
    <source>
        <strain evidence="3">B-35</strain>
    </source>
</reference>
<keyword evidence="3" id="KW-0548">Nucleotidyltransferase</keyword>
<keyword evidence="1" id="KW-0472">Membrane</keyword>
<evidence type="ECO:0000313" key="3">
    <source>
        <dbReference type="EMBL" id="UYP46688.1"/>
    </source>
</evidence>
<evidence type="ECO:0000259" key="2">
    <source>
        <dbReference type="Pfam" id="PF00899"/>
    </source>
</evidence>
<dbReference type="SUPFAM" id="SSF69572">
    <property type="entry name" value="Activating enzymes of the ubiquitin-like proteins"/>
    <property type="match status" value="1"/>
</dbReference>
<dbReference type="InterPro" id="IPR000594">
    <property type="entry name" value="ThiF_NAD_FAD-bd"/>
</dbReference>
<keyword evidence="1" id="KW-1133">Transmembrane helix</keyword>
<name>A0ABY6HT46_9ARCH</name>
<keyword evidence="4" id="KW-1185">Reference proteome</keyword>
<dbReference type="InterPro" id="IPR045886">
    <property type="entry name" value="ThiF/MoeB/HesA"/>
</dbReference>
<organism evidence="3 4">
    <name type="scientific">Candidatus Lokiarchaeum ossiferum</name>
    <dbReference type="NCBI Taxonomy" id="2951803"/>
    <lineage>
        <taxon>Archaea</taxon>
        <taxon>Promethearchaeati</taxon>
        <taxon>Promethearchaeota</taxon>
        <taxon>Promethearchaeia</taxon>
        <taxon>Promethearchaeales</taxon>
        <taxon>Promethearchaeaceae</taxon>
        <taxon>Candidatus Lokiarchaeum</taxon>
    </lineage>
</organism>
<dbReference type="GO" id="GO:0016779">
    <property type="term" value="F:nucleotidyltransferase activity"/>
    <property type="evidence" value="ECO:0007669"/>
    <property type="project" value="UniProtKB-KW"/>
</dbReference>
<evidence type="ECO:0000256" key="1">
    <source>
        <dbReference type="SAM" id="Phobius"/>
    </source>
</evidence>
<accession>A0ABY6HT46</accession>
<dbReference type="EMBL" id="CP104013">
    <property type="protein sequence ID" value="UYP46688.1"/>
    <property type="molecule type" value="Genomic_DNA"/>
</dbReference>